<feature type="compositionally biased region" description="Low complexity" evidence="1">
    <location>
        <begin position="779"/>
        <end position="794"/>
    </location>
</feature>
<feature type="compositionally biased region" description="Acidic residues" evidence="1">
    <location>
        <begin position="441"/>
        <end position="452"/>
    </location>
</feature>
<accession>A0A6L2MPN8</accession>
<feature type="compositionally biased region" description="Acidic residues" evidence="1">
    <location>
        <begin position="462"/>
        <end position="476"/>
    </location>
</feature>
<feature type="region of interest" description="Disordered" evidence="1">
    <location>
        <begin position="752"/>
        <end position="817"/>
    </location>
</feature>
<sequence length="1027" mass="116952">MARSGTNLKMAKLLSFKLYVSMLCLEVFLTRLKTRLSSDLFDLTDIFRGGFDKHSKVCDLIVDDQFVWPQEWLSKYPNLLSINVPNLFNGVPNSLVWKNRFGAIKHVSVQTVWNDIRPRGAKTRTCKSIVTKLVVVAAVYFIWQERNGRLFKESNCSVGQRYICISIGSPSTSMIHLTGSRLARKDEEIVSFIMKLGHKGNIKSITDVVADQMHQPWRTFASIINNCLSGKITGLDKMRLSRALILLGMYYEKNVDFFELLWEDFVFKIDNKDTNKQEKMYYPSFTKAVIHHFITKDKTISMRNRLFMHTAQDDRVLSTMSFVSKSKDFQVYGALLSEKKKSLNLLRKLYLPRSLRENSLLVCKSDTPGVSISKKKAPVTIGKSKGIDLLSEAALLEEAQVKKVLKKSKWEMTIHQAGGSDSDDEPQQADDERTDSKNQEINDDEEEFDDEFVYTPPNYVPIDDETNDESNDVDKEEYDRTDKELYSDVYARLTDAEKDEEGEEDAYMTDVAHNATPKVPSFSSIYYVSSNYTNAFLNLENLQSTEMEVDSMLNINVQHEVPRTSPLLTIPIYVIPEHAVFNPSEIVTISPTTTITSLLSSLFPTLLHSIPIPTPTNAEATTSTPIVLESKTLNAIYLRLSDLEKEVTELKNVDHSSELLSTIKYKVPNAKNTDDIWKIKMEHARKQQVPKETITLSDTVALEEFDQKTTLFNTMTKSKSFNKSPKNRALYHAPIESILEYKDVMDKGVADESKKRKLDDADKDEGLSAGSNQGIKRQSTSQGTETSKKTSTSKDSFKGRSPSTFSKSSKYGKSAKDQVEEPIFLQDSDYAKHDDVEFDNTNMPMDRGEELGKTDEQPNDEDVPKYDCYKPPLTFDDLMHTLIDFSAFAMNHLKIYNLTKDLLVGPNNPEGHRCPYDLTKPLPVQMSSQGRQIALADFFFNNDLEYLRRGSNDKKYTASTTKSKAVRYALWGISHGRTKRQNFYGYTTKMVSKHDVYSTKRILSVISVKVNEWYVYGHLEEIVADIC</sequence>
<evidence type="ECO:0000313" key="2">
    <source>
        <dbReference type="EMBL" id="GEU75928.1"/>
    </source>
</evidence>
<protein>
    <recommendedName>
        <fullName evidence="3">RNA-directed DNA polymerase, eukaryota, reverse transcriptase zinc-binding domain protein</fullName>
    </recommendedName>
</protein>
<feature type="region of interest" description="Disordered" evidence="1">
    <location>
        <begin position="839"/>
        <end position="864"/>
    </location>
</feature>
<feature type="compositionally biased region" description="Polar residues" evidence="1">
    <location>
        <begin position="769"/>
        <end position="778"/>
    </location>
</feature>
<comment type="caution">
    <text evidence="2">The sequence shown here is derived from an EMBL/GenBank/DDBJ whole genome shotgun (WGS) entry which is preliminary data.</text>
</comment>
<feature type="compositionally biased region" description="Basic and acidic residues" evidence="1">
    <location>
        <begin position="752"/>
        <end position="766"/>
    </location>
</feature>
<feature type="region of interest" description="Disordered" evidence="1">
    <location>
        <begin position="414"/>
        <end position="480"/>
    </location>
</feature>
<gene>
    <name evidence="2" type="ORF">Tci_047906</name>
</gene>
<organism evidence="2">
    <name type="scientific">Tanacetum cinerariifolium</name>
    <name type="common">Dalmatian daisy</name>
    <name type="synonym">Chrysanthemum cinerariifolium</name>
    <dbReference type="NCBI Taxonomy" id="118510"/>
    <lineage>
        <taxon>Eukaryota</taxon>
        <taxon>Viridiplantae</taxon>
        <taxon>Streptophyta</taxon>
        <taxon>Embryophyta</taxon>
        <taxon>Tracheophyta</taxon>
        <taxon>Spermatophyta</taxon>
        <taxon>Magnoliopsida</taxon>
        <taxon>eudicotyledons</taxon>
        <taxon>Gunneridae</taxon>
        <taxon>Pentapetalae</taxon>
        <taxon>asterids</taxon>
        <taxon>campanulids</taxon>
        <taxon>Asterales</taxon>
        <taxon>Asteraceae</taxon>
        <taxon>Asteroideae</taxon>
        <taxon>Anthemideae</taxon>
        <taxon>Anthemidinae</taxon>
        <taxon>Tanacetum</taxon>
    </lineage>
</organism>
<name>A0A6L2MPN8_TANCI</name>
<evidence type="ECO:0000256" key="1">
    <source>
        <dbReference type="SAM" id="MobiDB-lite"/>
    </source>
</evidence>
<dbReference type="EMBL" id="BKCJ010007180">
    <property type="protein sequence ID" value="GEU75928.1"/>
    <property type="molecule type" value="Genomic_DNA"/>
</dbReference>
<dbReference type="AlphaFoldDB" id="A0A6L2MPN8"/>
<feature type="compositionally biased region" description="Polar residues" evidence="1">
    <location>
        <begin position="801"/>
        <end position="811"/>
    </location>
</feature>
<proteinExistence type="predicted"/>
<reference evidence="2" key="1">
    <citation type="journal article" date="2019" name="Sci. Rep.">
        <title>Draft genome of Tanacetum cinerariifolium, the natural source of mosquito coil.</title>
        <authorList>
            <person name="Yamashiro T."/>
            <person name="Shiraishi A."/>
            <person name="Satake H."/>
            <person name="Nakayama K."/>
        </authorList>
    </citation>
    <scope>NUCLEOTIDE SEQUENCE</scope>
</reference>
<evidence type="ECO:0008006" key="3">
    <source>
        <dbReference type="Google" id="ProtNLM"/>
    </source>
</evidence>
<feature type="compositionally biased region" description="Basic and acidic residues" evidence="1">
    <location>
        <begin position="846"/>
        <end position="864"/>
    </location>
</feature>
<feature type="compositionally biased region" description="Basic and acidic residues" evidence="1">
    <location>
        <begin position="430"/>
        <end position="440"/>
    </location>
</feature>